<evidence type="ECO:0000259" key="1">
    <source>
        <dbReference type="PROSITE" id="PS50943"/>
    </source>
</evidence>
<dbReference type="PROSITE" id="PS50943">
    <property type="entry name" value="HTH_CROC1"/>
    <property type="match status" value="1"/>
</dbReference>
<evidence type="ECO:0000313" key="2">
    <source>
        <dbReference type="EMBL" id="SEF79335.1"/>
    </source>
</evidence>
<dbReference type="InterPro" id="IPR001387">
    <property type="entry name" value="Cro/C1-type_HTH"/>
</dbReference>
<dbReference type="AlphaFoldDB" id="A0A1H5UW77"/>
<dbReference type="EMBL" id="FNVT01000001">
    <property type="protein sequence ID" value="SEF79335.1"/>
    <property type="molecule type" value="Genomic_DNA"/>
</dbReference>
<name>A0A1H5UW77_9ACTN</name>
<dbReference type="CDD" id="cd00093">
    <property type="entry name" value="HTH_XRE"/>
    <property type="match status" value="1"/>
</dbReference>
<gene>
    <name evidence="2" type="ORF">SAMN05444920_101677</name>
</gene>
<dbReference type="SUPFAM" id="SSF47413">
    <property type="entry name" value="lambda repressor-like DNA-binding domains"/>
    <property type="match status" value="1"/>
</dbReference>
<keyword evidence="3" id="KW-1185">Reference proteome</keyword>
<dbReference type="Proteomes" id="UP000236732">
    <property type="component" value="Unassembled WGS sequence"/>
</dbReference>
<dbReference type="SMART" id="SM00530">
    <property type="entry name" value="HTH_XRE"/>
    <property type="match status" value="1"/>
</dbReference>
<accession>A0A1H5UW77</accession>
<dbReference type="RefSeq" id="WP_160150154.1">
    <property type="nucleotide sequence ID" value="NZ_FNVT01000001.1"/>
</dbReference>
<dbReference type="Pfam" id="PF13560">
    <property type="entry name" value="HTH_31"/>
    <property type="match status" value="1"/>
</dbReference>
<dbReference type="GO" id="GO:0003677">
    <property type="term" value="F:DNA binding"/>
    <property type="evidence" value="ECO:0007669"/>
    <property type="project" value="InterPro"/>
</dbReference>
<sequence length="84" mass="9857">MPNDPELDYPPYDDLGSVLRVYRTARGWTQRELGRQINFSGAYVGFVERGKRPPGKDFVARCEKALWLDGELMKFWKRPVRKKP</sequence>
<evidence type="ECO:0000313" key="3">
    <source>
        <dbReference type="Proteomes" id="UP000236732"/>
    </source>
</evidence>
<dbReference type="Gene3D" id="1.10.260.40">
    <property type="entry name" value="lambda repressor-like DNA-binding domains"/>
    <property type="match status" value="1"/>
</dbReference>
<feature type="domain" description="HTH cro/C1-type" evidence="1">
    <location>
        <begin position="19"/>
        <end position="66"/>
    </location>
</feature>
<protein>
    <submittedName>
        <fullName evidence="2">Helix-turn-helix domain-containing protein</fullName>
    </submittedName>
</protein>
<organism evidence="2 3">
    <name type="scientific">Nonomuraea solani</name>
    <dbReference type="NCBI Taxonomy" id="1144553"/>
    <lineage>
        <taxon>Bacteria</taxon>
        <taxon>Bacillati</taxon>
        <taxon>Actinomycetota</taxon>
        <taxon>Actinomycetes</taxon>
        <taxon>Streptosporangiales</taxon>
        <taxon>Streptosporangiaceae</taxon>
        <taxon>Nonomuraea</taxon>
    </lineage>
</organism>
<proteinExistence type="predicted"/>
<dbReference type="InterPro" id="IPR010982">
    <property type="entry name" value="Lambda_DNA-bd_dom_sf"/>
</dbReference>
<dbReference type="OrthoDB" id="4498936at2"/>
<reference evidence="2 3" key="1">
    <citation type="submission" date="2016-10" db="EMBL/GenBank/DDBJ databases">
        <authorList>
            <person name="de Groot N.N."/>
        </authorList>
    </citation>
    <scope>NUCLEOTIDE SEQUENCE [LARGE SCALE GENOMIC DNA]</scope>
    <source>
        <strain evidence="2 3">CGMCC 4.7037</strain>
    </source>
</reference>